<dbReference type="PANTHER" id="PTHR24264:SF65">
    <property type="entry name" value="SRCR DOMAIN-CONTAINING PROTEIN"/>
    <property type="match status" value="1"/>
</dbReference>
<dbReference type="FunFam" id="2.40.10.10:FF:000013">
    <property type="entry name" value="Coagulation factor X"/>
    <property type="match status" value="1"/>
</dbReference>
<keyword evidence="13" id="KW-1185">Reference proteome</keyword>
<evidence type="ECO:0000313" key="13">
    <source>
        <dbReference type="Proteomes" id="UP000198287"/>
    </source>
</evidence>
<feature type="chain" id="PRO_5012375465" evidence="10">
    <location>
        <begin position="19"/>
        <end position="267"/>
    </location>
</feature>
<dbReference type="OMA" id="CERAYRN"/>
<dbReference type="InterPro" id="IPR050127">
    <property type="entry name" value="Serine_Proteases_S1"/>
</dbReference>
<dbReference type="Gene3D" id="2.40.10.10">
    <property type="entry name" value="Trypsin-like serine proteases"/>
    <property type="match status" value="2"/>
</dbReference>
<evidence type="ECO:0000259" key="11">
    <source>
        <dbReference type="PROSITE" id="PS50240"/>
    </source>
</evidence>
<dbReference type="PROSITE" id="PS00134">
    <property type="entry name" value="TRYPSIN_HIS"/>
    <property type="match status" value="1"/>
</dbReference>
<dbReference type="GO" id="GO:0004252">
    <property type="term" value="F:serine-type endopeptidase activity"/>
    <property type="evidence" value="ECO:0007669"/>
    <property type="project" value="InterPro"/>
</dbReference>
<dbReference type="OrthoDB" id="10059102at2759"/>
<dbReference type="PANTHER" id="PTHR24264">
    <property type="entry name" value="TRYPSIN-RELATED"/>
    <property type="match status" value="1"/>
</dbReference>
<dbReference type="SUPFAM" id="SSF50494">
    <property type="entry name" value="Trypsin-like serine proteases"/>
    <property type="match status" value="1"/>
</dbReference>
<evidence type="ECO:0000256" key="8">
    <source>
        <dbReference type="ARBA" id="ARBA00023180"/>
    </source>
</evidence>
<comment type="subcellular location">
    <subcellularLocation>
        <location evidence="1">Secreted</location>
    </subcellularLocation>
</comment>
<dbReference type="InterPro" id="IPR001254">
    <property type="entry name" value="Trypsin_dom"/>
</dbReference>
<proteinExistence type="predicted"/>
<keyword evidence="10" id="KW-0732">Signal</keyword>
<dbReference type="SMART" id="SM00020">
    <property type="entry name" value="Tryp_SPc"/>
    <property type="match status" value="1"/>
</dbReference>
<keyword evidence="4 9" id="KW-0378">Hydrolase</keyword>
<feature type="domain" description="Peptidase S1" evidence="11">
    <location>
        <begin position="29"/>
        <end position="267"/>
    </location>
</feature>
<dbReference type="AlphaFoldDB" id="A0A226EVV4"/>
<keyword evidence="8" id="KW-0325">Glycoprotein</keyword>
<keyword evidence="3 9" id="KW-0645">Protease</keyword>
<dbReference type="STRING" id="158441.A0A226EVV4"/>
<dbReference type="InterPro" id="IPR033116">
    <property type="entry name" value="TRYPSIN_SER"/>
</dbReference>
<reference evidence="12 13" key="1">
    <citation type="submission" date="2015-12" db="EMBL/GenBank/DDBJ databases">
        <title>The genome of Folsomia candida.</title>
        <authorList>
            <person name="Faddeeva A."/>
            <person name="Derks M.F."/>
            <person name="Anvar Y."/>
            <person name="Smit S."/>
            <person name="Van Straalen N."/>
            <person name="Roelofs D."/>
        </authorList>
    </citation>
    <scope>NUCLEOTIDE SEQUENCE [LARGE SCALE GENOMIC DNA]</scope>
    <source>
        <strain evidence="12 13">VU population</strain>
        <tissue evidence="12">Whole body</tissue>
    </source>
</reference>
<dbReference type="PROSITE" id="PS50240">
    <property type="entry name" value="TRYPSIN_DOM"/>
    <property type="match status" value="1"/>
</dbReference>
<dbReference type="GO" id="GO:0006508">
    <property type="term" value="P:proteolysis"/>
    <property type="evidence" value="ECO:0007669"/>
    <property type="project" value="UniProtKB-KW"/>
</dbReference>
<dbReference type="CDD" id="cd00190">
    <property type="entry name" value="Tryp_SPc"/>
    <property type="match status" value="1"/>
</dbReference>
<dbReference type="EMBL" id="LNIX01000001">
    <property type="protein sequence ID" value="OXA61328.1"/>
    <property type="molecule type" value="Genomic_DNA"/>
</dbReference>
<dbReference type="GO" id="GO:0005615">
    <property type="term" value="C:extracellular space"/>
    <property type="evidence" value="ECO:0007669"/>
    <property type="project" value="TreeGrafter"/>
</dbReference>
<keyword evidence="5 9" id="KW-0720">Serine protease</keyword>
<dbReference type="PROSITE" id="PS00135">
    <property type="entry name" value="TRYPSIN_SER"/>
    <property type="match status" value="1"/>
</dbReference>
<evidence type="ECO:0000256" key="10">
    <source>
        <dbReference type="SAM" id="SignalP"/>
    </source>
</evidence>
<dbReference type="InterPro" id="IPR001314">
    <property type="entry name" value="Peptidase_S1A"/>
</dbReference>
<name>A0A226EVV4_FOLCA</name>
<comment type="caution">
    <text evidence="12">The sequence shown here is derived from an EMBL/GenBank/DDBJ whole genome shotgun (WGS) entry which is preliminary data.</text>
</comment>
<evidence type="ECO:0000256" key="2">
    <source>
        <dbReference type="ARBA" id="ARBA00022525"/>
    </source>
</evidence>
<dbReference type="InterPro" id="IPR018114">
    <property type="entry name" value="TRYPSIN_HIS"/>
</dbReference>
<dbReference type="Proteomes" id="UP000198287">
    <property type="component" value="Unassembled WGS sequence"/>
</dbReference>
<keyword evidence="2" id="KW-0964">Secreted</keyword>
<evidence type="ECO:0000256" key="9">
    <source>
        <dbReference type="RuleBase" id="RU363034"/>
    </source>
</evidence>
<protein>
    <submittedName>
        <fullName evidence="12">Trypsin-1</fullName>
    </submittedName>
</protein>
<evidence type="ECO:0000256" key="3">
    <source>
        <dbReference type="ARBA" id="ARBA00022670"/>
    </source>
</evidence>
<evidence type="ECO:0000256" key="7">
    <source>
        <dbReference type="ARBA" id="ARBA00023157"/>
    </source>
</evidence>
<keyword evidence="6" id="KW-0106">Calcium</keyword>
<organism evidence="12 13">
    <name type="scientific">Folsomia candida</name>
    <name type="common">Springtail</name>
    <dbReference type="NCBI Taxonomy" id="158441"/>
    <lineage>
        <taxon>Eukaryota</taxon>
        <taxon>Metazoa</taxon>
        <taxon>Ecdysozoa</taxon>
        <taxon>Arthropoda</taxon>
        <taxon>Hexapoda</taxon>
        <taxon>Collembola</taxon>
        <taxon>Entomobryomorpha</taxon>
        <taxon>Isotomoidea</taxon>
        <taxon>Isotomidae</taxon>
        <taxon>Proisotominae</taxon>
        <taxon>Folsomia</taxon>
    </lineage>
</organism>
<dbReference type="InterPro" id="IPR043504">
    <property type="entry name" value="Peptidase_S1_PA_chymotrypsin"/>
</dbReference>
<feature type="signal peptide" evidence="10">
    <location>
        <begin position="1"/>
        <end position="18"/>
    </location>
</feature>
<gene>
    <name evidence="12" type="ORF">Fcan01_00816</name>
</gene>
<keyword evidence="7" id="KW-1015">Disulfide bond</keyword>
<accession>A0A226EVV4</accession>
<evidence type="ECO:0000256" key="6">
    <source>
        <dbReference type="ARBA" id="ARBA00022837"/>
    </source>
</evidence>
<dbReference type="InterPro" id="IPR009003">
    <property type="entry name" value="Peptidase_S1_PA"/>
</dbReference>
<evidence type="ECO:0000256" key="1">
    <source>
        <dbReference type="ARBA" id="ARBA00004613"/>
    </source>
</evidence>
<evidence type="ECO:0000256" key="5">
    <source>
        <dbReference type="ARBA" id="ARBA00022825"/>
    </source>
</evidence>
<evidence type="ECO:0000256" key="4">
    <source>
        <dbReference type="ARBA" id="ARBA00022801"/>
    </source>
</evidence>
<dbReference type="PRINTS" id="PR00722">
    <property type="entry name" value="CHYMOTRYPSIN"/>
</dbReference>
<sequence>MILAVLFACSGLVMLSSANPAPGPIDQLIVGGTKAKKGEFPWLVLIKANDRQYCAGTIINENWILTAAHCSSLSAGAYTVTAGEYIQSADDGTEQTVEVSDVIAHEEFDDVSYKNDIALFKLASPLTFSSCVQPGKIATQGTQAAKKLLACGWGRTRSGGQASDTLLKVTVPLQPDSKCERAYRNKPYPFLRESEICAGEGGKDTCQGDSGGPLHQGVSSSDKTVVGVVSYGERGMRGSELPGSLYKNCILPGLDFEPYGLTKLIMY</sequence>
<dbReference type="Pfam" id="PF00089">
    <property type="entry name" value="Trypsin"/>
    <property type="match status" value="1"/>
</dbReference>
<evidence type="ECO:0000313" key="12">
    <source>
        <dbReference type="EMBL" id="OXA61328.1"/>
    </source>
</evidence>